<accession>A0A1J0E5N3</accession>
<reference evidence="2" key="1">
    <citation type="submission" date="2019-02" db="EMBL/GenBank/DDBJ databases">
        <title>Genomic characterization of isolates from hospital effluents in KZN, South Africa.</title>
        <authorList>
            <person name="Ntshobeni N."/>
            <person name="Allam M."/>
            <person name="Ismail A."/>
            <person name="Amoako D."/>
            <person name="Essack S."/>
            <person name="Chenia H."/>
        </authorList>
    </citation>
    <scope>NUCLEOTIDE SEQUENCE</scope>
    <source>
        <strain evidence="2">AFE97_S1</strain>
    </source>
</reference>
<gene>
    <name evidence="2" type="ORF">EX242_09825</name>
</gene>
<dbReference type="KEGG" id="prg:RB151_015590"/>
<dbReference type="Proteomes" id="UP000824410">
    <property type="component" value="Unassembled WGS sequence"/>
</dbReference>
<evidence type="ECO:0000313" key="2">
    <source>
        <dbReference type="EMBL" id="MBX6980559.1"/>
    </source>
</evidence>
<keyword evidence="1" id="KW-0472">Membrane</keyword>
<feature type="transmembrane region" description="Helical" evidence="1">
    <location>
        <begin position="45"/>
        <end position="69"/>
    </location>
</feature>
<evidence type="ECO:0000256" key="1">
    <source>
        <dbReference type="SAM" id="Phobius"/>
    </source>
</evidence>
<dbReference type="OrthoDB" id="6467018at2"/>
<organism evidence="2 3">
    <name type="scientific">Providencia rettgeri</name>
    <dbReference type="NCBI Taxonomy" id="587"/>
    <lineage>
        <taxon>Bacteria</taxon>
        <taxon>Pseudomonadati</taxon>
        <taxon>Pseudomonadota</taxon>
        <taxon>Gammaproteobacteria</taxon>
        <taxon>Enterobacterales</taxon>
        <taxon>Morganellaceae</taxon>
        <taxon>Providencia</taxon>
    </lineage>
</organism>
<evidence type="ECO:0000313" key="3">
    <source>
        <dbReference type="Proteomes" id="UP000824410"/>
    </source>
</evidence>
<sequence>MMMQKNADTTTDIVNNVKNAINTRKYAHADEISLLWQHAMKSPYMISWGHVMLIALIVAAIITVISTLFF</sequence>
<comment type="caution">
    <text evidence="2">The sequence shown here is derived from an EMBL/GenBank/DDBJ whole genome shotgun (WGS) entry which is preliminary data.</text>
</comment>
<dbReference type="RefSeq" id="WP_042844192.1">
    <property type="nucleotide sequence ID" value="NZ_ABFDCF020000007.1"/>
</dbReference>
<keyword evidence="1" id="KW-1133">Transmembrane helix</keyword>
<keyword evidence="1" id="KW-0812">Transmembrane</keyword>
<dbReference type="EMBL" id="SHDO01000010">
    <property type="protein sequence ID" value="MBX6980559.1"/>
    <property type="molecule type" value="Genomic_DNA"/>
</dbReference>
<dbReference type="AlphaFoldDB" id="A0A1J0E5N3"/>
<name>A0A1J0E5N3_PRORE</name>
<protein>
    <submittedName>
        <fullName evidence="2">3-oxoacyl-ACP synthase</fullName>
    </submittedName>
</protein>
<proteinExistence type="predicted"/>